<comment type="caution">
    <text evidence="10">The sequence shown here is derived from an EMBL/GenBank/DDBJ whole genome shotgun (WGS) entry which is preliminary data.</text>
</comment>
<name>A0A835FK09_9POAL</name>
<keyword evidence="12" id="KW-1185">Reference proteome</keyword>
<dbReference type="EMBL" id="JACEFO010000666">
    <property type="protein sequence ID" value="KAF8762108.1"/>
    <property type="molecule type" value="Genomic_DNA"/>
</dbReference>
<dbReference type="EMBL" id="JACEFO010002506">
    <property type="protein sequence ID" value="KAF8657121.1"/>
    <property type="molecule type" value="Genomic_DNA"/>
</dbReference>
<proteinExistence type="predicted"/>
<sequence length="26" mass="3016">MTYLSTFPLSTPKNPTLPYVKLPEYD</sequence>
<evidence type="ECO:0000313" key="11">
    <source>
        <dbReference type="EMBL" id="KAF8762108.1"/>
    </source>
</evidence>
<dbReference type="EMBL" id="JACEFO010002505">
    <property type="protein sequence ID" value="KAF8657205.1"/>
    <property type="molecule type" value="Genomic_DNA"/>
</dbReference>
<dbReference type="EMBL" id="JACEFO010002505">
    <property type="protein sequence ID" value="KAF8657229.1"/>
    <property type="molecule type" value="Genomic_DNA"/>
</dbReference>
<dbReference type="EMBL" id="JACEFO010001311">
    <property type="protein sequence ID" value="KAF8740876.1"/>
    <property type="molecule type" value="Genomic_DNA"/>
</dbReference>
<evidence type="ECO:0000313" key="10">
    <source>
        <dbReference type="EMBL" id="KAF8762063.1"/>
    </source>
</evidence>
<evidence type="ECO:0000313" key="4">
    <source>
        <dbReference type="EMBL" id="KAF8657229.1"/>
    </source>
</evidence>
<evidence type="ECO:0000313" key="12">
    <source>
        <dbReference type="Proteomes" id="UP000636709"/>
    </source>
</evidence>
<evidence type="ECO:0000313" key="6">
    <source>
        <dbReference type="EMBL" id="KAF8736967.1"/>
    </source>
</evidence>
<evidence type="ECO:0000313" key="7">
    <source>
        <dbReference type="EMBL" id="KAF8740848.1"/>
    </source>
</evidence>
<accession>A0A835FK09</accession>
<dbReference type="EMBL" id="JACEFO010002776">
    <property type="protein sequence ID" value="KAF8649237.1"/>
    <property type="molecule type" value="Genomic_DNA"/>
</dbReference>
<dbReference type="EMBL" id="JACEFO010000666">
    <property type="protein sequence ID" value="KAF8762063.1"/>
    <property type="molecule type" value="Genomic_DNA"/>
</dbReference>
<dbReference type="EMBL" id="JACEFO010000676">
    <property type="protein sequence ID" value="KAF8760646.1"/>
    <property type="molecule type" value="Genomic_DNA"/>
</dbReference>
<gene>
    <name evidence="10" type="ORF">HU200_009824</name>
    <name evidence="11" type="ORF">HU200_009871</name>
    <name evidence="9" type="ORF">HU200_009934</name>
    <name evidence="7" type="ORF">HU200_013730</name>
    <name evidence="8" type="ORF">HU200_013761</name>
    <name evidence="6" type="ORF">HU200_014235</name>
    <name evidence="5" type="ORF">HU200_014286</name>
    <name evidence="3" type="ORF">HU200_060219</name>
    <name evidence="4" type="ORF">HU200_060243</name>
    <name evidence="2" type="ORF">HU200_060304</name>
    <name evidence="1" type="ORF">HU200_064367</name>
</gene>
<protein>
    <submittedName>
        <fullName evidence="10">Uncharacterized protein</fullName>
    </submittedName>
</protein>
<dbReference type="EMBL" id="JACEFO010001416">
    <property type="protein sequence ID" value="KAF8736967.1"/>
    <property type="molecule type" value="Genomic_DNA"/>
</dbReference>
<evidence type="ECO:0000313" key="8">
    <source>
        <dbReference type="EMBL" id="KAF8740876.1"/>
    </source>
</evidence>
<dbReference type="AlphaFoldDB" id="A0A835FK09"/>
<reference evidence="10" key="1">
    <citation type="submission" date="2020-07" db="EMBL/GenBank/DDBJ databases">
        <title>Genome sequence and genetic diversity analysis of an under-domesticated orphan crop, white fonio (Digitaria exilis).</title>
        <authorList>
            <person name="Bennetzen J.L."/>
            <person name="Chen S."/>
            <person name="Ma X."/>
            <person name="Wang X."/>
            <person name="Yssel A.E.J."/>
            <person name="Chaluvadi S.R."/>
            <person name="Johnson M."/>
            <person name="Gangashetty P."/>
            <person name="Hamidou F."/>
            <person name="Sanogo M.D."/>
            <person name="Zwaenepoel A."/>
            <person name="Wallace J."/>
            <person name="Van De Peer Y."/>
            <person name="Van Deynze A."/>
        </authorList>
    </citation>
    <scope>NUCLEOTIDE SEQUENCE</scope>
    <source>
        <tissue evidence="10">Leaves</tissue>
    </source>
</reference>
<dbReference type="EMBL" id="JACEFO010001311">
    <property type="protein sequence ID" value="KAF8740848.1"/>
    <property type="molecule type" value="Genomic_DNA"/>
</dbReference>
<evidence type="ECO:0000313" key="9">
    <source>
        <dbReference type="EMBL" id="KAF8760646.1"/>
    </source>
</evidence>
<evidence type="ECO:0000313" key="2">
    <source>
        <dbReference type="EMBL" id="KAF8657121.1"/>
    </source>
</evidence>
<dbReference type="EMBL" id="JACEFO010001420">
    <property type="protein sequence ID" value="KAF8736883.1"/>
    <property type="molecule type" value="Genomic_DNA"/>
</dbReference>
<evidence type="ECO:0000313" key="1">
    <source>
        <dbReference type="EMBL" id="KAF8649237.1"/>
    </source>
</evidence>
<evidence type="ECO:0000313" key="5">
    <source>
        <dbReference type="EMBL" id="KAF8736883.1"/>
    </source>
</evidence>
<organism evidence="10 12">
    <name type="scientific">Digitaria exilis</name>
    <dbReference type="NCBI Taxonomy" id="1010633"/>
    <lineage>
        <taxon>Eukaryota</taxon>
        <taxon>Viridiplantae</taxon>
        <taxon>Streptophyta</taxon>
        <taxon>Embryophyta</taxon>
        <taxon>Tracheophyta</taxon>
        <taxon>Spermatophyta</taxon>
        <taxon>Magnoliopsida</taxon>
        <taxon>Liliopsida</taxon>
        <taxon>Poales</taxon>
        <taxon>Poaceae</taxon>
        <taxon>PACMAD clade</taxon>
        <taxon>Panicoideae</taxon>
        <taxon>Panicodae</taxon>
        <taxon>Paniceae</taxon>
        <taxon>Anthephorinae</taxon>
        <taxon>Digitaria</taxon>
    </lineage>
</organism>
<evidence type="ECO:0000313" key="3">
    <source>
        <dbReference type="EMBL" id="KAF8657205.1"/>
    </source>
</evidence>
<dbReference type="Proteomes" id="UP000636709">
    <property type="component" value="Unassembled WGS sequence"/>
</dbReference>